<proteinExistence type="predicted"/>
<dbReference type="InterPro" id="IPR013429">
    <property type="entry name" value="Regulatory_FmdB_Zinc_ribbon"/>
</dbReference>
<dbReference type="Proteomes" id="UP000298324">
    <property type="component" value="Unassembled WGS sequence"/>
</dbReference>
<reference evidence="3 4" key="1">
    <citation type="journal article" date="2018" name="Environ. Microbiol.">
        <title>Novel energy conservation strategies and behaviour of Pelotomaculum schinkii driving syntrophic propionate catabolism.</title>
        <authorList>
            <person name="Hidalgo-Ahumada C.A.P."/>
            <person name="Nobu M.K."/>
            <person name="Narihiro T."/>
            <person name="Tamaki H."/>
            <person name="Liu W.T."/>
            <person name="Kamagata Y."/>
            <person name="Stams A.J.M."/>
            <person name="Imachi H."/>
            <person name="Sousa D.Z."/>
        </authorList>
    </citation>
    <scope>NUCLEOTIDE SEQUENCE [LARGE SCALE GENOMIC DNA]</scope>
    <source>
        <strain evidence="3 4">HH</strain>
    </source>
</reference>
<dbReference type="NCBIfam" id="TIGR02605">
    <property type="entry name" value="CxxC_CxxC_SSSS"/>
    <property type="match status" value="1"/>
</dbReference>
<feature type="region of interest" description="Disordered" evidence="1">
    <location>
        <begin position="49"/>
        <end position="74"/>
    </location>
</feature>
<dbReference type="RefSeq" id="WP_134216583.1">
    <property type="nucleotide sequence ID" value="NZ_QFGA01000002.1"/>
</dbReference>
<dbReference type="EMBL" id="QFGA01000002">
    <property type="protein sequence ID" value="TEB05810.1"/>
    <property type="molecule type" value="Genomic_DNA"/>
</dbReference>
<gene>
    <name evidence="3" type="ORF">Psch_02851</name>
</gene>
<keyword evidence="4" id="KW-1185">Reference proteome</keyword>
<feature type="compositionally biased region" description="Low complexity" evidence="1">
    <location>
        <begin position="55"/>
        <end position="74"/>
    </location>
</feature>
<name>A0A4Y7RAV2_9FIRM</name>
<evidence type="ECO:0000313" key="4">
    <source>
        <dbReference type="Proteomes" id="UP000298324"/>
    </source>
</evidence>
<comment type="caution">
    <text evidence="3">The sequence shown here is derived from an EMBL/GenBank/DDBJ whole genome shotgun (WGS) entry which is preliminary data.</text>
</comment>
<evidence type="ECO:0000256" key="1">
    <source>
        <dbReference type="SAM" id="MobiDB-lite"/>
    </source>
</evidence>
<evidence type="ECO:0000259" key="2">
    <source>
        <dbReference type="SMART" id="SM00834"/>
    </source>
</evidence>
<dbReference type="SMART" id="SM00834">
    <property type="entry name" value="CxxC_CXXC_SSSS"/>
    <property type="match status" value="1"/>
</dbReference>
<organism evidence="3 4">
    <name type="scientific">Pelotomaculum schinkii</name>
    <dbReference type="NCBI Taxonomy" id="78350"/>
    <lineage>
        <taxon>Bacteria</taxon>
        <taxon>Bacillati</taxon>
        <taxon>Bacillota</taxon>
        <taxon>Clostridia</taxon>
        <taxon>Eubacteriales</taxon>
        <taxon>Desulfotomaculaceae</taxon>
        <taxon>Pelotomaculum</taxon>
    </lineage>
</organism>
<feature type="domain" description="Putative regulatory protein FmdB zinc ribbon" evidence="2">
    <location>
        <begin position="1"/>
        <end position="43"/>
    </location>
</feature>
<dbReference type="AlphaFoldDB" id="A0A4Y7RAV2"/>
<protein>
    <submittedName>
        <fullName evidence="3">Zinc ribbon domain protein</fullName>
    </submittedName>
</protein>
<dbReference type="Pfam" id="PF09723">
    <property type="entry name" value="Zn_ribbon_8"/>
    <property type="match status" value="1"/>
</dbReference>
<sequence length="74" mass="7569">MPIYEFRCGNCGSRMEKMCPIGESGGNLKCPQCEKLGLTRVMSSFFAAGAGGGRSSSSKCGSCSSGNCSSCGHS</sequence>
<accession>A0A4Y7RAV2</accession>
<evidence type="ECO:0000313" key="3">
    <source>
        <dbReference type="EMBL" id="TEB05810.1"/>
    </source>
</evidence>